<keyword evidence="2" id="KW-0813">Transport</keyword>
<dbReference type="PROSITE" id="PS00194">
    <property type="entry name" value="THIOREDOXIN_1"/>
    <property type="match status" value="1"/>
</dbReference>
<evidence type="ECO:0000256" key="6">
    <source>
        <dbReference type="NCBIfam" id="TIGR01068"/>
    </source>
</evidence>
<feature type="active site" description="Nucleophile" evidence="8">
    <location>
        <position position="34"/>
    </location>
</feature>
<keyword evidence="12" id="KW-1185">Reference proteome</keyword>
<dbReference type="RefSeq" id="WP_119359867.1">
    <property type="nucleotide sequence ID" value="NZ_QWKZ01000030.1"/>
</dbReference>
<dbReference type="InterPro" id="IPR017937">
    <property type="entry name" value="Thioredoxin_CS"/>
</dbReference>
<dbReference type="Gene3D" id="3.40.30.10">
    <property type="entry name" value="Glutaredoxin"/>
    <property type="match status" value="1"/>
</dbReference>
<feature type="site" description="Contributes to redox potential value" evidence="8">
    <location>
        <position position="33"/>
    </location>
</feature>
<evidence type="ECO:0000313" key="11">
    <source>
        <dbReference type="EMBL" id="RIH86641.1"/>
    </source>
</evidence>
<feature type="site" description="Contributes to redox potential value" evidence="8">
    <location>
        <position position="32"/>
    </location>
</feature>
<dbReference type="OrthoDB" id="9790390at2"/>
<dbReference type="PROSITE" id="PS51352">
    <property type="entry name" value="THIOREDOXIN_2"/>
    <property type="match status" value="1"/>
</dbReference>
<organism evidence="11 12">
    <name type="scientific">Meiothermus luteus</name>
    <dbReference type="NCBI Taxonomy" id="2026184"/>
    <lineage>
        <taxon>Bacteria</taxon>
        <taxon>Thermotogati</taxon>
        <taxon>Deinococcota</taxon>
        <taxon>Deinococci</taxon>
        <taxon>Thermales</taxon>
        <taxon>Thermaceae</taxon>
        <taxon>Meiothermus</taxon>
    </lineage>
</organism>
<comment type="caution">
    <text evidence="11">The sequence shown here is derived from an EMBL/GenBank/DDBJ whole genome shotgun (WGS) entry which is preliminary data.</text>
</comment>
<dbReference type="GO" id="GO:0045454">
    <property type="term" value="P:cell redox homeostasis"/>
    <property type="evidence" value="ECO:0007669"/>
    <property type="project" value="TreeGrafter"/>
</dbReference>
<dbReference type="InterPro" id="IPR005746">
    <property type="entry name" value="Thioredoxin"/>
</dbReference>
<dbReference type="SUPFAM" id="SSF52833">
    <property type="entry name" value="Thioredoxin-like"/>
    <property type="match status" value="1"/>
</dbReference>
<protein>
    <recommendedName>
        <fullName evidence="6 7">Thioredoxin</fullName>
    </recommendedName>
</protein>
<evidence type="ECO:0000313" key="12">
    <source>
        <dbReference type="Proteomes" id="UP000265800"/>
    </source>
</evidence>
<dbReference type="NCBIfam" id="TIGR01068">
    <property type="entry name" value="thioredoxin"/>
    <property type="match status" value="1"/>
</dbReference>
<feature type="disulfide bond" description="Redox-active" evidence="9">
    <location>
        <begin position="31"/>
        <end position="34"/>
    </location>
</feature>
<dbReference type="PANTHER" id="PTHR45663:SF11">
    <property type="entry name" value="GEO12009P1"/>
    <property type="match status" value="1"/>
</dbReference>
<evidence type="ECO:0000256" key="9">
    <source>
        <dbReference type="PIRSR" id="PIRSR000077-4"/>
    </source>
</evidence>
<dbReference type="PRINTS" id="PR00421">
    <property type="entry name" value="THIOREDOXIN"/>
</dbReference>
<evidence type="ECO:0000259" key="10">
    <source>
        <dbReference type="PROSITE" id="PS51352"/>
    </source>
</evidence>
<dbReference type="GO" id="GO:0015035">
    <property type="term" value="F:protein-disulfide reductase activity"/>
    <property type="evidence" value="ECO:0007669"/>
    <property type="project" value="UniProtKB-UniRule"/>
</dbReference>
<dbReference type="InterPro" id="IPR036249">
    <property type="entry name" value="Thioredoxin-like_sf"/>
</dbReference>
<dbReference type="InterPro" id="IPR013766">
    <property type="entry name" value="Thioredoxin_domain"/>
</dbReference>
<dbReference type="CDD" id="cd02947">
    <property type="entry name" value="TRX_family"/>
    <property type="match status" value="1"/>
</dbReference>
<dbReference type="AlphaFoldDB" id="A0A399EWL7"/>
<evidence type="ECO:0000256" key="1">
    <source>
        <dbReference type="ARBA" id="ARBA00008987"/>
    </source>
</evidence>
<proteinExistence type="inferred from homology"/>
<feature type="active site" description="Nucleophile" evidence="8">
    <location>
        <position position="31"/>
    </location>
</feature>
<feature type="domain" description="Thioredoxin" evidence="10">
    <location>
        <begin position="1"/>
        <end position="107"/>
    </location>
</feature>
<keyword evidence="3" id="KW-0249">Electron transport</keyword>
<feature type="site" description="Deprotonates C-terminal active site Cys" evidence="8">
    <location>
        <position position="25"/>
    </location>
</feature>
<evidence type="ECO:0000256" key="5">
    <source>
        <dbReference type="ARBA" id="ARBA00023284"/>
    </source>
</evidence>
<name>A0A399EWL7_9DEIN</name>
<dbReference type="EMBL" id="QWKZ01000030">
    <property type="protein sequence ID" value="RIH86641.1"/>
    <property type="molecule type" value="Genomic_DNA"/>
</dbReference>
<dbReference type="FunFam" id="3.40.30.10:FF:000001">
    <property type="entry name" value="Thioredoxin"/>
    <property type="match status" value="1"/>
</dbReference>
<dbReference type="GO" id="GO:0005829">
    <property type="term" value="C:cytosol"/>
    <property type="evidence" value="ECO:0007669"/>
    <property type="project" value="TreeGrafter"/>
</dbReference>
<sequence length="110" mass="12279">MAKPIEVTDANFDAVLKENQFVLVDFWAEWCGPCRMVAPVMEELAKEYEGKVTVAKLDVDQNPQVAMRYRVMSIPTIILFKDGQPVEVMVGAAPKSNFVARLNKHVPVSA</sequence>
<dbReference type="Pfam" id="PF00085">
    <property type="entry name" value="Thioredoxin"/>
    <property type="match status" value="1"/>
</dbReference>
<evidence type="ECO:0000256" key="2">
    <source>
        <dbReference type="ARBA" id="ARBA00022448"/>
    </source>
</evidence>
<keyword evidence="5 9" id="KW-0676">Redox-active center</keyword>
<dbReference type="Proteomes" id="UP000265800">
    <property type="component" value="Unassembled WGS sequence"/>
</dbReference>
<gene>
    <name evidence="11" type="primary">trxA_2</name>
    <name evidence="11" type="ORF">Mlute_01211</name>
</gene>
<keyword evidence="4 9" id="KW-1015">Disulfide bond</keyword>
<evidence type="ECO:0000256" key="3">
    <source>
        <dbReference type="ARBA" id="ARBA00022982"/>
    </source>
</evidence>
<evidence type="ECO:0000256" key="4">
    <source>
        <dbReference type="ARBA" id="ARBA00023157"/>
    </source>
</evidence>
<accession>A0A399EWL7</accession>
<dbReference type="PANTHER" id="PTHR45663">
    <property type="entry name" value="GEO12009P1"/>
    <property type="match status" value="1"/>
</dbReference>
<dbReference type="PIRSF" id="PIRSF000077">
    <property type="entry name" value="Thioredoxin"/>
    <property type="match status" value="1"/>
</dbReference>
<evidence type="ECO:0000256" key="8">
    <source>
        <dbReference type="PIRSR" id="PIRSR000077-1"/>
    </source>
</evidence>
<reference evidence="11 12" key="1">
    <citation type="submission" date="2018-08" db="EMBL/GenBank/DDBJ databases">
        <title>Meiothermus luteus KCTC 52599 genome sequencing project.</title>
        <authorList>
            <person name="Da Costa M.S."/>
            <person name="Albuquerque L."/>
            <person name="Raposo P."/>
            <person name="Froufe H.J.C."/>
            <person name="Barroso C.S."/>
            <person name="Egas C."/>
        </authorList>
    </citation>
    <scope>NUCLEOTIDE SEQUENCE [LARGE SCALE GENOMIC DNA]</scope>
    <source>
        <strain evidence="11 12">KCTC 52599</strain>
    </source>
</reference>
<comment type="similarity">
    <text evidence="1 7">Belongs to the thioredoxin family.</text>
</comment>
<evidence type="ECO:0000256" key="7">
    <source>
        <dbReference type="PIRNR" id="PIRNR000077"/>
    </source>
</evidence>